<dbReference type="AlphaFoldDB" id="A0A382RAJ4"/>
<evidence type="ECO:0000313" key="3">
    <source>
        <dbReference type="EMBL" id="SVC94252.1"/>
    </source>
</evidence>
<evidence type="ECO:0000256" key="1">
    <source>
        <dbReference type="ARBA" id="ARBA00005953"/>
    </source>
</evidence>
<reference evidence="3" key="1">
    <citation type="submission" date="2018-05" db="EMBL/GenBank/DDBJ databases">
        <authorList>
            <person name="Lanie J.A."/>
            <person name="Ng W.-L."/>
            <person name="Kazmierczak K.M."/>
            <person name="Andrzejewski T.M."/>
            <person name="Davidsen T.M."/>
            <person name="Wayne K.J."/>
            <person name="Tettelin H."/>
            <person name="Glass J.I."/>
            <person name="Rusch D."/>
            <person name="Podicherti R."/>
            <person name="Tsui H.-C.T."/>
            <person name="Winkler M.E."/>
        </authorList>
    </citation>
    <scope>NUCLEOTIDE SEQUENCE</scope>
</reference>
<name>A0A382RAJ4_9ZZZZ</name>
<dbReference type="Gene3D" id="3.10.129.10">
    <property type="entry name" value="Hotdog Thioesterase"/>
    <property type="match status" value="1"/>
</dbReference>
<dbReference type="InterPro" id="IPR008272">
    <property type="entry name" value="HB-CoA_thioesterase_AS"/>
</dbReference>
<accession>A0A382RAJ4</accession>
<organism evidence="3">
    <name type="scientific">marine metagenome</name>
    <dbReference type="NCBI Taxonomy" id="408172"/>
    <lineage>
        <taxon>unclassified sequences</taxon>
        <taxon>metagenomes</taxon>
        <taxon>ecological metagenomes</taxon>
    </lineage>
</organism>
<dbReference type="PANTHER" id="PTHR31793">
    <property type="entry name" value="4-HYDROXYBENZOYL-COA THIOESTERASE FAMILY MEMBER"/>
    <property type="match status" value="1"/>
</dbReference>
<dbReference type="SUPFAM" id="SSF54637">
    <property type="entry name" value="Thioesterase/thiol ester dehydrase-isomerase"/>
    <property type="match status" value="1"/>
</dbReference>
<dbReference type="CDD" id="cd00586">
    <property type="entry name" value="4HBT"/>
    <property type="match status" value="1"/>
</dbReference>
<dbReference type="InterPro" id="IPR050563">
    <property type="entry name" value="4-hydroxybenzoyl-CoA_TE"/>
</dbReference>
<dbReference type="EMBL" id="UINC01120033">
    <property type="protein sequence ID" value="SVC94252.1"/>
    <property type="molecule type" value="Genomic_DNA"/>
</dbReference>
<dbReference type="PROSITE" id="PS01328">
    <property type="entry name" value="4HBCOA_THIOESTERASE"/>
    <property type="match status" value="1"/>
</dbReference>
<protein>
    <submittedName>
        <fullName evidence="3">Uncharacterized protein</fullName>
    </submittedName>
</protein>
<dbReference type="InterPro" id="IPR029069">
    <property type="entry name" value="HotDog_dom_sf"/>
</dbReference>
<keyword evidence="2" id="KW-0378">Hydrolase</keyword>
<dbReference type="PANTHER" id="PTHR31793:SF27">
    <property type="entry name" value="NOVEL THIOESTERASE SUPERFAMILY DOMAIN AND SAPOSIN A-TYPE DOMAIN CONTAINING PROTEIN (0610012H03RIK)"/>
    <property type="match status" value="1"/>
</dbReference>
<dbReference type="InterPro" id="IPR006684">
    <property type="entry name" value="YbgC/YbaW"/>
</dbReference>
<dbReference type="Pfam" id="PF13279">
    <property type="entry name" value="4HBT_2"/>
    <property type="match status" value="1"/>
</dbReference>
<comment type="similarity">
    <text evidence="1">Belongs to the 4-hydroxybenzoyl-CoA thioesterase family.</text>
</comment>
<gene>
    <name evidence="3" type="ORF">METZ01_LOCUS347106</name>
</gene>
<dbReference type="PIRSF" id="PIRSF003230">
    <property type="entry name" value="YbgC"/>
    <property type="match status" value="1"/>
</dbReference>
<proteinExistence type="inferred from homology"/>
<sequence length="143" mass="16646">MAEHEFIIKRRVEFNETDMAGIVHFSNFFRYMEYAEHAFFRSLGRSIVDQELGVGWPRVHCNCDYMHPLMFEDEVEIHMLISAKTSKTMSYQFRFRKDGTEVARGNVTIVCVRRNEAGEMKSTRIPSEIADLFEVAPADKLAD</sequence>
<dbReference type="GO" id="GO:0047617">
    <property type="term" value="F:fatty acyl-CoA hydrolase activity"/>
    <property type="evidence" value="ECO:0007669"/>
    <property type="project" value="TreeGrafter"/>
</dbReference>
<evidence type="ECO:0000256" key="2">
    <source>
        <dbReference type="ARBA" id="ARBA00022801"/>
    </source>
</evidence>